<sequence length="84" mass="9093">MTAKVTYRPNKAFARTVLNDGAVCALADAKADEICARAVGMYDATGYSVRKAKPGKKRCHAFVHTADMHAVNSNRVHSTLLKSI</sequence>
<keyword evidence="2" id="KW-1185">Reference proteome</keyword>
<protein>
    <submittedName>
        <fullName evidence="1">Uncharacterized protein</fullName>
    </submittedName>
</protein>
<dbReference type="Proteomes" id="UP000002026">
    <property type="component" value="Chromosome"/>
</dbReference>
<proteinExistence type="predicted"/>
<accession>C7N6N6</accession>
<evidence type="ECO:0000313" key="1">
    <source>
        <dbReference type="EMBL" id="ACV22571.1"/>
    </source>
</evidence>
<dbReference type="KEGG" id="shi:Shel_15520"/>
<name>C7N6N6_SLAHD</name>
<reference evidence="1 2" key="1">
    <citation type="journal article" date="2009" name="Stand. Genomic Sci.">
        <title>Complete genome sequence of Slackia heliotrinireducens type strain (RHS 1).</title>
        <authorList>
            <person name="Pukall R."/>
            <person name="Lapidus A."/>
            <person name="Nolan M."/>
            <person name="Copeland A."/>
            <person name="Glavina Del Rio T."/>
            <person name="Lucas S."/>
            <person name="Chen F."/>
            <person name="Tice H."/>
            <person name="Cheng J.F."/>
            <person name="Chertkov O."/>
            <person name="Bruce D."/>
            <person name="Goodwin L."/>
            <person name="Kuske C."/>
            <person name="Brettin T."/>
            <person name="Detter J.C."/>
            <person name="Han C."/>
            <person name="Pitluck S."/>
            <person name="Pati A."/>
            <person name="Mavrommatis K."/>
            <person name="Ivanova N."/>
            <person name="Ovchinnikova G."/>
            <person name="Chen A."/>
            <person name="Palaniappan K."/>
            <person name="Schneider S."/>
            <person name="Rohde M."/>
            <person name="Chain P."/>
            <person name="D'haeseleer P."/>
            <person name="Goker M."/>
            <person name="Bristow J."/>
            <person name="Eisen J.A."/>
            <person name="Markowitz V."/>
            <person name="Kyrpides N.C."/>
            <person name="Klenk H.P."/>
            <person name="Hugenholtz P."/>
        </authorList>
    </citation>
    <scope>NUCLEOTIDE SEQUENCE [LARGE SCALE GENOMIC DNA]</scope>
    <source>
        <strain evidence="2">ATCC 29202 / DSM 20476 / NCTC 11029 / RHS 1</strain>
    </source>
</reference>
<dbReference type="STRING" id="471855.Shel_15520"/>
<dbReference type="EMBL" id="CP001684">
    <property type="protein sequence ID" value="ACV22571.1"/>
    <property type="molecule type" value="Genomic_DNA"/>
</dbReference>
<dbReference type="AlphaFoldDB" id="C7N6N6"/>
<evidence type="ECO:0000313" key="2">
    <source>
        <dbReference type="Proteomes" id="UP000002026"/>
    </source>
</evidence>
<gene>
    <name evidence="1" type="ordered locus">Shel_15520</name>
</gene>
<organism evidence="1 2">
    <name type="scientific">Slackia heliotrinireducens (strain ATCC 29202 / DSM 20476 / NCTC 11029 / RHS 1)</name>
    <name type="common">Peptococcus heliotrinreducens</name>
    <dbReference type="NCBI Taxonomy" id="471855"/>
    <lineage>
        <taxon>Bacteria</taxon>
        <taxon>Bacillati</taxon>
        <taxon>Actinomycetota</taxon>
        <taxon>Coriobacteriia</taxon>
        <taxon>Eggerthellales</taxon>
        <taxon>Eggerthellaceae</taxon>
        <taxon>Slackia</taxon>
    </lineage>
</organism>
<dbReference type="RefSeq" id="WP_012798673.1">
    <property type="nucleotide sequence ID" value="NC_013165.1"/>
</dbReference>
<dbReference type="HOGENOM" id="CLU_2525760_0_0_11"/>